<dbReference type="GeneID" id="935558"/>
<reference evidence="5" key="2">
    <citation type="submission" date="2021-05" db="EMBL/GenBank/DDBJ databases">
        <title>Cloning and multi-omic analysis of chimpanzee cytomegalovirus: a resource for comparative functional genomics.</title>
        <authorList>
            <person name="Phan Q.V."/>
        </authorList>
    </citation>
    <scope>NUCLEOTIDE SEQUENCE</scope>
    <source>
        <strain evidence="5">Heberling</strain>
    </source>
</reference>
<keyword evidence="2" id="KW-0812">Transmembrane</keyword>
<evidence type="ECO:0000313" key="6">
    <source>
        <dbReference type="Proteomes" id="UP000099188"/>
    </source>
</evidence>
<dbReference type="InterPro" id="IPR013783">
    <property type="entry name" value="Ig-like_fold"/>
</dbReference>
<accession>Q8QS84</accession>
<sequence length="333" mass="35969">MVDHFAITWTLVFLTLASGTVTSSCHTSHSVSSTTVATTSSTPSVNTTNSADTSNTSTTESSTTSITSTSNTTSTSLTTGTSAVSSASTTSKPTTPSTTIQSTTTTKTTTVITSTSTVPASPTNTTKFECDTATTKTWINITAKVGDNVTFPACNTSGKYHTARWTKVVNTKETDLCLFGPDYYSTSPQAGICFKCHWQSMTIYDVTTENAGNYIVRVHGDGNHHYDKGYRLQVTSNHTTGTNRKKCPNDFTSYTPDHDKNKETKTIENEFGMNYDQPTFPMGMHAIWAAVVVIVALLALYMGSRSSVTIVKGGKPRYKKLSNKDPDEYWASP</sequence>
<evidence type="ECO:0000313" key="4">
    <source>
        <dbReference type="EMBL" id="AAM00653.1"/>
    </source>
</evidence>
<dbReference type="InterPro" id="IPR036179">
    <property type="entry name" value="Ig-like_dom_sf"/>
</dbReference>
<dbReference type="KEGG" id="vg:935558"/>
<proteinExistence type="predicted"/>
<dbReference type="SUPFAM" id="SSF48726">
    <property type="entry name" value="Immunoglobulin"/>
    <property type="match status" value="1"/>
</dbReference>
<feature type="region of interest" description="Disordered" evidence="1">
    <location>
        <begin position="32"/>
        <end position="106"/>
    </location>
</feature>
<dbReference type="EMBL" id="MZ151943">
    <property type="protein sequence ID" value="QXV67755.1"/>
    <property type="molecule type" value="Genomic_DNA"/>
</dbReference>
<dbReference type="Proteomes" id="UP000099188">
    <property type="component" value="Segment"/>
</dbReference>
<evidence type="ECO:0000259" key="3">
    <source>
        <dbReference type="SMART" id="SM00409"/>
    </source>
</evidence>
<evidence type="ECO:0000256" key="2">
    <source>
        <dbReference type="SAM" id="Phobius"/>
    </source>
</evidence>
<dbReference type="Gene3D" id="2.60.40.10">
    <property type="entry name" value="Immunoglobulins"/>
    <property type="match status" value="1"/>
</dbReference>
<gene>
    <name evidence="4" type="primary">RL13</name>
    <name evidence="4" type="ORF">CCMVgp005</name>
</gene>
<feature type="domain" description="Immunoglobulin" evidence="3">
    <location>
        <begin position="138"/>
        <end position="235"/>
    </location>
</feature>
<evidence type="ECO:0000313" key="5">
    <source>
        <dbReference type="EMBL" id="QXV67755.1"/>
    </source>
</evidence>
<dbReference type="SMART" id="SM00409">
    <property type="entry name" value="IG"/>
    <property type="match status" value="1"/>
</dbReference>
<protein>
    <submittedName>
        <fullName evidence="4">Membrane protein RL13</fullName>
    </submittedName>
</protein>
<dbReference type="OrthoDB" id="40052at10239"/>
<dbReference type="InterPro" id="IPR003599">
    <property type="entry name" value="Ig_sub"/>
</dbReference>
<reference evidence="4 6" key="1">
    <citation type="journal article" date="2003" name="J. Gen. Virol.">
        <title>The human cytomegalovirus genome revisited: comparison with the chimpanzee cytomegalovirus genome.</title>
        <authorList>
            <person name="Davison A.J."/>
            <person name="Dolan A."/>
            <person name="Akter P."/>
            <person name="Addison C."/>
            <person name="Dargan D.J."/>
            <person name="Alcendor D.J."/>
            <person name="McGeoch D.J."/>
            <person name="Hayward G.S."/>
        </authorList>
    </citation>
    <scope>NUCLEOTIDE SEQUENCE [LARGE SCALE GENOMIC DNA]</scope>
    <source>
        <strain evidence="4">Heberling</strain>
    </source>
</reference>
<dbReference type="RefSeq" id="NP_612647.1">
    <property type="nucleotide sequence ID" value="NC_003521.1"/>
</dbReference>
<keyword evidence="2" id="KW-1133">Transmembrane helix</keyword>
<feature type="region of interest" description="Disordered" evidence="1">
    <location>
        <begin position="239"/>
        <end position="260"/>
    </location>
</feature>
<name>Q8QS84_9BETA</name>
<organism evidence="4 6">
    <name type="scientific">Panine betaherpesvirus 2</name>
    <name type="common">Chimpanzee cytomegalovirus</name>
    <dbReference type="NCBI Taxonomy" id="188763"/>
    <lineage>
        <taxon>Viruses</taxon>
        <taxon>Duplodnaviria</taxon>
        <taxon>Heunggongvirae</taxon>
        <taxon>Peploviricota</taxon>
        <taxon>Herviviricetes</taxon>
        <taxon>Herpesvirales</taxon>
        <taxon>Orthoherpesviridae</taxon>
        <taxon>Betaherpesvirinae</taxon>
        <taxon>Cytomegalovirus</taxon>
        <taxon>Cytomegalovirus paninebeta2</taxon>
    </lineage>
</organism>
<keyword evidence="6" id="KW-1185">Reference proteome</keyword>
<evidence type="ECO:0000256" key="1">
    <source>
        <dbReference type="SAM" id="MobiDB-lite"/>
    </source>
</evidence>
<keyword evidence="2" id="KW-0472">Membrane</keyword>
<feature type="transmembrane region" description="Helical" evidence="2">
    <location>
        <begin position="282"/>
        <end position="302"/>
    </location>
</feature>
<dbReference type="EMBL" id="AF480884">
    <property type="protein sequence ID" value="AAM00653.1"/>
    <property type="molecule type" value="Genomic_DNA"/>
</dbReference>